<evidence type="ECO:0000256" key="5">
    <source>
        <dbReference type="SAM" id="SignalP"/>
    </source>
</evidence>
<evidence type="ECO:0000256" key="2">
    <source>
        <dbReference type="ARBA" id="ARBA00010742"/>
    </source>
</evidence>
<dbReference type="InterPro" id="IPR010067">
    <property type="entry name" value="ABC_SsuA_sub-bd"/>
</dbReference>
<name>A0A2W2CPM2_9ACTN</name>
<dbReference type="Gene3D" id="3.40.190.10">
    <property type="entry name" value="Periplasmic binding protein-like II"/>
    <property type="match status" value="2"/>
</dbReference>
<dbReference type="GO" id="GO:0042597">
    <property type="term" value="C:periplasmic space"/>
    <property type="evidence" value="ECO:0007669"/>
    <property type="project" value="UniProtKB-SubCell"/>
</dbReference>
<reference evidence="7 8" key="1">
    <citation type="submission" date="2018-01" db="EMBL/GenBank/DDBJ databases">
        <title>Draft genome sequence of Salinispora sp. 13K206.</title>
        <authorList>
            <person name="Sahin N."/>
            <person name="Saygin H."/>
            <person name="Ay H."/>
        </authorList>
    </citation>
    <scope>NUCLEOTIDE SEQUENCE [LARGE SCALE GENOMIC DNA]</scope>
    <source>
        <strain evidence="7 8">13K206</strain>
    </source>
</reference>
<comment type="caution">
    <text evidence="7">The sequence shown here is derived from an EMBL/GenBank/DDBJ whole genome shotgun (WGS) entry which is preliminary data.</text>
</comment>
<feature type="chain" id="PRO_5038662742" evidence="5">
    <location>
        <begin position="24"/>
        <end position="334"/>
    </location>
</feature>
<evidence type="ECO:0000259" key="6">
    <source>
        <dbReference type="Pfam" id="PF09084"/>
    </source>
</evidence>
<evidence type="ECO:0000256" key="4">
    <source>
        <dbReference type="ARBA" id="ARBA00022729"/>
    </source>
</evidence>
<evidence type="ECO:0000313" key="8">
    <source>
        <dbReference type="Proteomes" id="UP000248749"/>
    </source>
</evidence>
<dbReference type="GO" id="GO:0016020">
    <property type="term" value="C:membrane"/>
    <property type="evidence" value="ECO:0007669"/>
    <property type="project" value="InterPro"/>
</dbReference>
<protein>
    <submittedName>
        <fullName evidence="7">Aliphatic sulfonates ABC transporter substrate-binding protein</fullName>
    </submittedName>
</protein>
<organism evidence="7 8">
    <name type="scientific">Micromonospora deserti</name>
    <dbReference type="NCBI Taxonomy" id="2070366"/>
    <lineage>
        <taxon>Bacteria</taxon>
        <taxon>Bacillati</taxon>
        <taxon>Actinomycetota</taxon>
        <taxon>Actinomycetes</taxon>
        <taxon>Micromonosporales</taxon>
        <taxon>Micromonosporaceae</taxon>
        <taxon>Micromonospora</taxon>
    </lineage>
</organism>
<dbReference type="OrthoDB" id="7374754at2"/>
<keyword evidence="3" id="KW-0813">Transport</keyword>
<dbReference type="PANTHER" id="PTHR30024">
    <property type="entry name" value="ALIPHATIC SULFONATES-BINDING PROTEIN-RELATED"/>
    <property type="match status" value="1"/>
</dbReference>
<dbReference type="InterPro" id="IPR015168">
    <property type="entry name" value="SsuA/THI5"/>
</dbReference>
<sequence length="334" mass="34893">MRNINRRAFLASLVAAGVVVGTAACGDDSGDGNTGSGELQEVNVGYIADFNGASLVAVAQEQGLWAKHGLKPNLKVFTNGPLQVQALNAGDLDFGYLGPGALWLPASGQAKVIAVNSLGLADRVIAKPGITSIAALKGKTVGVPEGTSGDMILRLALAQGGLSIDDVKKVAMDASTVVTAFGSGQIDAAGIWYPLVGTIKKQVPDLVELAKNEDFPQTNFPTVFVARNEVAEGKKDLTSKVAGLIREANDFRAANLEQTIAATVKLTQGPEANFKAEAENVRFLTSTEIDAATADGSVNNWFKSLNELFVSFGKLQTATDPATYYLGDVYTSAK</sequence>
<dbReference type="PROSITE" id="PS51257">
    <property type="entry name" value="PROKAR_LIPOPROTEIN"/>
    <property type="match status" value="1"/>
</dbReference>
<feature type="signal peptide" evidence="5">
    <location>
        <begin position="1"/>
        <end position="23"/>
    </location>
</feature>
<evidence type="ECO:0000256" key="1">
    <source>
        <dbReference type="ARBA" id="ARBA00004418"/>
    </source>
</evidence>
<comment type="subcellular location">
    <subcellularLocation>
        <location evidence="1">Periplasm</location>
    </subcellularLocation>
</comment>
<dbReference type="SUPFAM" id="SSF53850">
    <property type="entry name" value="Periplasmic binding protein-like II"/>
    <property type="match status" value="1"/>
</dbReference>
<gene>
    <name evidence="7" type="ORF">C1I99_07055</name>
</gene>
<feature type="domain" description="SsuA/THI5-like" evidence="6">
    <location>
        <begin position="57"/>
        <end position="252"/>
    </location>
</feature>
<dbReference type="PANTHER" id="PTHR30024:SF47">
    <property type="entry name" value="TAURINE-BINDING PERIPLASMIC PROTEIN"/>
    <property type="match status" value="1"/>
</dbReference>
<dbReference type="AlphaFoldDB" id="A0A2W2CPM2"/>
<accession>A0A2W2CPM2</accession>
<dbReference type="NCBIfam" id="TIGR01728">
    <property type="entry name" value="SsuA_fam"/>
    <property type="match status" value="1"/>
</dbReference>
<dbReference type="RefSeq" id="WP_111133389.1">
    <property type="nucleotide sequence ID" value="NZ_POUB01000028.1"/>
</dbReference>
<keyword evidence="4 5" id="KW-0732">Signal</keyword>
<dbReference type="GO" id="GO:0042626">
    <property type="term" value="F:ATPase-coupled transmembrane transporter activity"/>
    <property type="evidence" value="ECO:0007669"/>
    <property type="project" value="InterPro"/>
</dbReference>
<keyword evidence="8" id="KW-1185">Reference proteome</keyword>
<proteinExistence type="inferred from homology"/>
<dbReference type="Proteomes" id="UP000248749">
    <property type="component" value="Unassembled WGS sequence"/>
</dbReference>
<dbReference type="Pfam" id="PF09084">
    <property type="entry name" value="NMT1"/>
    <property type="match status" value="1"/>
</dbReference>
<evidence type="ECO:0000256" key="3">
    <source>
        <dbReference type="ARBA" id="ARBA00022448"/>
    </source>
</evidence>
<comment type="similarity">
    <text evidence="2">Belongs to the bacterial solute-binding protein SsuA/TauA family.</text>
</comment>
<evidence type="ECO:0000313" key="7">
    <source>
        <dbReference type="EMBL" id="PZG01472.1"/>
    </source>
</evidence>
<dbReference type="EMBL" id="POUB01000028">
    <property type="protein sequence ID" value="PZG01472.1"/>
    <property type="molecule type" value="Genomic_DNA"/>
</dbReference>